<evidence type="ECO:0000256" key="1">
    <source>
        <dbReference type="SAM" id="MobiDB-lite"/>
    </source>
</evidence>
<dbReference type="AlphaFoldDB" id="A0AAV4NPV8"/>
<feature type="region of interest" description="Disordered" evidence="1">
    <location>
        <begin position="63"/>
        <end position="131"/>
    </location>
</feature>
<evidence type="ECO:0000313" key="2">
    <source>
        <dbReference type="EMBL" id="GIX86842.1"/>
    </source>
</evidence>
<accession>A0AAV4NPV8</accession>
<sequence>MRHSNEWSHPSCLVIASLANQWVTFPIGDSSLIIHSAPSARFIQDSSPFCCWHATRLRTQMFNLNSTDMPPPVNRLVGEGVGRRRKRKIESHAEARRKEEKFDISGFSHAIPPSAEKKKKAEWDIGRKVFP</sequence>
<dbReference type="EMBL" id="BPLR01021174">
    <property type="protein sequence ID" value="GIX86842.1"/>
    <property type="molecule type" value="Genomic_DNA"/>
</dbReference>
<protein>
    <submittedName>
        <fullName evidence="2">Uncharacterized protein</fullName>
    </submittedName>
</protein>
<name>A0AAV4NPV8_CAEEX</name>
<gene>
    <name evidence="2" type="ORF">CEXT_772601</name>
</gene>
<reference evidence="2 3" key="1">
    <citation type="submission" date="2021-06" db="EMBL/GenBank/DDBJ databases">
        <title>Caerostris extrusa draft genome.</title>
        <authorList>
            <person name="Kono N."/>
            <person name="Arakawa K."/>
        </authorList>
    </citation>
    <scope>NUCLEOTIDE SEQUENCE [LARGE SCALE GENOMIC DNA]</scope>
</reference>
<evidence type="ECO:0000313" key="3">
    <source>
        <dbReference type="Proteomes" id="UP001054945"/>
    </source>
</evidence>
<keyword evidence="3" id="KW-1185">Reference proteome</keyword>
<dbReference type="Proteomes" id="UP001054945">
    <property type="component" value="Unassembled WGS sequence"/>
</dbReference>
<comment type="caution">
    <text evidence="2">The sequence shown here is derived from an EMBL/GenBank/DDBJ whole genome shotgun (WGS) entry which is preliminary data.</text>
</comment>
<proteinExistence type="predicted"/>
<feature type="compositionally biased region" description="Basic and acidic residues" evidence="1">
    <location>
        <begin position="90"/>
        <end position="103"/>
    </location>
</feature>
<feature type="compositionally biased region" description="Basic and acidic residues" evidence="1">
    <location>
        <begin position="115"/>
        <end position="131"/>
    </location>
</feature>
<organism evidence="2 3">
    <name type="scientific">Caerostris extrusa</name>
    <name type="common">Bark spider</name>
    <name type="synonym">Caerostris bankana</name>
    <dbReference type="NCBI Taxonomy" id="172846"/>
    <lineage>
        <taxon>Eukaryota</taxon>
        <taxon>Metazoa</taxon>
        <taxon>Ecdysozoa</taxon>
        <taxon>Arthropoda</taxon>
        <taxon>Chelicerata</taxon>
        <taxon>Arachnida</taxon>
        <taxon>Araneae</taxon>
        <taxon>Araneomorphae</taxon>
        <taxon>Entelegynae</taxon>
        <taxon>Araneoidea</taxon>
        <taxon>Araneidae</taxon>
        <taxon>Caerostris</taxon>
    </lineage>
</organism>